<evidence type="ECO:0000313" key="1">
    <source>
        <dbReference type="EMBL" id="PSS22618.1"/>
    </source>
</evidence>
<protein>
    <submittedName>
        <fullName evidence="1">Uncharacterized protein</fullName>
    </submittedName>
</protein>
<organism evidence="1 2">
    <name type="scientific">Hermanssonia centrifuga</name>
    <dbReference type="NCBI Taxonomy" id="98765"/>
    <lineage>
        <taxon>Eukaryota</taxon>
        <taxon>Fungi</taxon>
        <taxon>Dikarya</taxon>
        <taxon>Basidiomycota</taxon>
        <taxon>Agaricomycotina</taxon>
        <taxon>Agaricomycetes</taxon>
        <taxon>Polyporales</taxon>
        <taxon>Meruliaceae</taxon>
        <taxon>Hermanssonia</taxon>
    </lineage>
</organism>
<accession>A0A2R6R779</accession>
<gene>
    <name evidence="1" type="ORF">PHLCEN_2v3045</name>
</gene>
<dbReference type="Proteomes" id="UP000186601">
    <property type="component" value="Unassembled WGS sequence"/>
</dbReference>
<dbReference type="STRING" id="98765.A0A2R6R779"/>
<name>A0A2R6R779_9APHY</name>
<dbReference type="AlphaFoldDB" id="A0A2R6R779"/>
<comment type="caution">
    <text evidence="1">The sequence shown here is derived from an EMBL/GenBank/DDBJ whole genome shotgun (WGS) entry which is preliminary data.</text>
</comment>
<sequence>MPAPQEAEVDFLTCTHKTHKIDLVTEEKTNELQLQQWEDPWVTLLDKLEEECPENPHIDCFSTENPKDLEIAKCVAEILEMNSEVEDDDTSKWQTLVPEHLHEFGNILSRKIKENASLQAV</sequence>
<proteinExistence type="predicted"/>
<keyword evidence="2" id="KW-1185">Reference proteome</keyword>
<evidence type="ECO:0000313" key="2">
    <source>
        <dbReference type="Proteomes" id="UP000186601"/>
    </source>
</evidence>
<reference evidence="1 2" key="1">
    <citation type="submission" date="2018-02" db="EMBL/GenBank/DDBJ databases">
        <title>Genome sequence of the basidiomycete white-rot fungus Phlebia centrifuga.</title>
        <authorList>
            <person name="Granchi Z."/>
            <person name="Peng M."/>
            <person name="de Vries R.P."/>
            <person name="Hilden K."/>
            <person name="Makela M.R."/>
            <person name="Grigoriev I."/>
            <person name="Riley R."/>
        </authorList>
    </citation>
    <scope>NUCLEOTIDE SEQUENCE [LARGE SCALE GENOMIC DNA]</scope>
    <source>
        <strain evidence="1 2">FBCC195</strain>
    </source>
</reference>
<dbReference type="EMBL" id="MLYV02000272">
    <property type="protein sequence ID" value="PSS22618.1"/>
    <property type="molecule type" value="Genomic_DNA"/>
</dbReference>